<dbReference type="AlphaFoldDB" id="A0A6J7JWK3"/>
<gene>
    <name evidence="2" type="ORF">UFOPK3837_00223</name>
</gene>
<protein>
    <submittedName>
        <fullName evidence="2">Unannotated protein</fullName>
    </submittedName>
</protein>
<proteinExistence type="predicted"/>
<evidence type="ECO:0000313" key="2">
    <source>
        <dbReference type="EMBL" id="CAB4947635.1"/>
    </source>
</evidence>
<evidence type="ECO:0000256" key="1">
    <source>
        <dbReference type="SAM" id="Phobius"/>
    </source>
</evidence>
<keyword evidence="1" id="KW-0812">Transmembrane</keyword>
<reference evidence="2" key="1">
    <citation type="submission" date="2020-05" db="EMBL/GenBank/DDBJ databases">
        <authorList>
            <person name="Chiriac C."/>
            <person name="Salcher M."/>
            <person name="Ghai R."/>
            <person name="Kavagutti S V."/>
        </authorList>
    </citation>
    <scope>NUCLEOTIDE SEQUENCE</scope>
</reference>
<name>A0A6J7JWK3_9ZZZZ</name>
<accession>A0A6J7JWK3</accession>
<dbReference type="InterPro" id="IPR025443">
    <property type="entry name" value="DUF4307"/>
</dbReference>
<organism evidence="2">
    <name type="scientific">freshwater metagenome</name>
    <dbReference type="NCBI Taxonomy" id="449393"/>
    <lineage>
        <taxon>unclassified sequences</taxon>
        <taxon>metagenomes</taxon>
        <taxon>ecological metagenomes</taxon>
    </lineage>
</organism>
<dbReference type="EMBL" id="CAFBNO010000004">
    <property type="protein sequence ID" value="CAB4947635.1"/>
    <property type="molecule type" value="Genomic_DNA"/>
</dbReference>
<keyword evidence="1" id="KW-1133">Transmembrane helix</keyword>
<sequence length="130" mass="14156">MTDLDARYGRNKRNSRRNVITLAVSLAVVFFGWALSVNFFTPAEHASFSGDSIAYSQHTDTRIVAKLKMSGGVVTGVIHCTAKALDDSYAIVGFKEFDTRFAGEQEKSTQIEINTVAKASSVVVESCSLK</sequence>
<keyword evidence="1" id="KW-0472">Membrane</keyword>
<feature type="transmembrane region" description="Helical" evidence="1">
    <location>
        <begin position="20"/>
        <end position="40"/>
    </location>
</feature>
<dbReference type="Pfam" id="PF14155">
    <property type="entry name" value="DUF4307"/>
    <property type="match status" value="1"/>
</dbReference>